<accession>A0A2P8FBR2</accession>
<name>A0A2P8FBR2_9RHOB</name>
<dbReference type="AlphaFoldDB" id="A0A2P8FBR2"/>
<evidence type="ECO:0000256" key="1">
    <source>
        <dbReference type="ARBA" id="ARBA00037999"/>
    </source>
</evidence>
<dbReference type="RefSeq" id="WP_165798887.1">
    <property type="nucleotide sequence ID" value="NZ_PYGJ01000007.1"/>
</dbReference>
<dbReference type="SUPFAM" id="SSF53383">
    <property type="entry name" value="PLP-dependent transferases"/>
    <property type="match status" value="1"/>
</dbReference>
<sequence length="432" mass="47245">MIKGRSRFGSEEADLVTQALNSQDLWPYSYPSTTRPRSFMIEANRAVEEYFGSTSPDTAPFIVPTSSGTASIHVALGGLQVAAGSEVIVPPMTDMGTISPVIVNNNIPVFADVDPASGLITPQTVRDVITPRTGAVIAVHLTGTPVDIPGIRTMLTDIGRTDIMIIEDVAQGLGATLNGQPLGTLGDAGCFSLNSQKHISVGEGGFVLLQTEVNRLRCHSFSDKHRDRLGQGSDTEHGKYKGVGLSLRMSEIQGAMLLAQLPKLEDFAASRNAFGVELDRRLAQAGLTPQTHLPGAYPTFFFHMFATKNEYDRATRVAAVRAINQIVASDLGVRFSTSYSYKDQPMYKYDVFTNRNFSHNTQGIWPAELVAQTLYPNDVTNGFYDYTQVSCPNAESYLKRSFSLYFDERHQPAHATRVADAIIDVFNKHNIT</sequence>
<dbReference type="InterPro" id="IPR015422">
    <property type="entry name" value="PyrdxlP-dep_Trfase_small"/>
</dbReference>
<comment type="similarity">
    <text evidence="1 2">Belongs to the DegT/DnrJ/EryC1 family.</text>
</comment>
<dbReference type="Gene3D" id="3.40.640.10">
    <property type="entry name" value="Type I PLP-dependent aspartate aminotransferase-like (Major domain)"/>
    <property type="match status" value="1"/>
</dbReference>
<protein>
    <submittedName>
        <fullName evidence="3">dTDP-4-amino-4,6-dideoxygalactose transaminase</fullName>
    </submittedName>
</protein>
<dbReference type="Pfam" id="PF01041">
    <property type="entry name" value="DegT_DnrJ_EryC1"/>
    <property type="match status" value="1"/>
</dbReference>
<evidence type="ECO:0000313" key="3">
    <source>
        <dbReference type="EMBL" id="PSL19138.1"/>
    </source>
</evidence>
<dbReference type="Gene3D" id="3.90.1150.10">
    <property type="entry name" value="Aspartate Aminotransferase, domain 1"/>
    <property type="match status" value="1"/>
</dbReference>
<dbReference type="InterPro" id="IPR015424">
    <property type="entry name" value="PyrdxlP-dep_Trfase"/>
</dbReference>
<organism evidence="3 4">
    <name type="scientific">Shimia abyssi</name>
    <dbReference type="NCBI Taxonomy" id="1662395"/>
    <lineage>
        <taxon>Bacteria</taxon>
        <taxon>Pseudomonadati</taxon>
        <taxon>Pseudomonadota</taxon>
        <taxon>Alphaproteobacteria</taxon>
        <taxon>Rhodobacterales</taxon>
        <taxon>Roseobacteraceae</taxon>
    </lineage>
</organism>
<proteinExistence type="inferred from homology"/>
<dbReference type="GO" id="GO:0008483">
    <property type="term" value="F:transaminase activity"/>
    <property type="evidence" value="ECO:0007669"/>
    <property type="project" value="TreeGrafter"/>
</dbReference>
<dbReference type="EMBL" id="PYGJ01000007">
    <property type="protein sequence ID" value="PSL19138.1"/>
    <property type="molecule type" value="Genomic_DNA"/>
</dbReference>
<dbReference type="GO" id="GO:0030170">
    <property type="term" value="F:pyridoxal phosphate binding"/>
    <property type="evidence" value="ECO:0007669"/>
    <property type="project" value="TreeGrafter"/>
</dbReference>
<keyword evidence="4" id="KW-1185">Reference proteome</keyword>
<gene>
    <name evidence="3" type="ORF">CLV88_10781</name>
</gene>
<dbReference type="InterPro" id="IPR015421">
    <property type="entry name" value="PyrdxlP-dep_Trfase_major"/>
</dbReference>
<comment type="caution">
    <text evidence="3">The sequence shown here is derived from an EMBL/GenBank/DDBJ whole genome shotgun (WGS) entry which is preliminary data.</text>
</comment>
<reference evidence="3 4" key="1">
    <citation type="submission" date="2018-03" db="EMBL/GenBank/DDBJ databases">
        <title>Genomic Encyclopedia of Archaeal and Bacterial Type Strains, Phase II (KMG-II): from individual species to whole genera.</title>
        <authorList>
            <person name="Goeker M."/>
        </authorList>
    </citation>
    <scope>NUCLEOTIDE SEQUENCE [LARGE SCALE GENOMIC DNA]</scope>
    <source>
        <strain evidence="3 4">DSM 100673</strain>
    </source>
</reference>
<dbReference type="GO" id="GO:0000271">
    <property type="term" value="P:polysaccharide biosynthetic process"/>
    <property type="evidence" value="ECO:0007669"/>
    <property type="project" value="TreeGrafter"/>
</dbReference>
<evidence type="ECO:0000313" key="4">
    <source>
        <dbReference type="Proteomes" id="UP000240418"/>
    </source>
</evidence>
<dbReference type="PANTHER" id="PTHR30244">
    <property type="entry name" value="TRANSAMINASE"/>
    <property type="match status" value="1"/>
</dbReference>
<dbReference type="Proteomes" id="UP000240418">
    <property type="component" value="Unassembled WGS sequence"/>
</dbReference>
<dbReference type="PANTHER" id="PTHR30244:SF34">
    <property type="entry name" value="DTDP-4-AMINO-4,6-DIDEOXYGALACTOSE TRANSAMINASE"/>
    <property type="match status" value="1"/>
</dbReference>
<evidence type="ECO:0000256" key="2">
    <source>
        <dbReference type="RuleBase" id="RU004508"/>
    </source>
</evidence>
<keyword evidence="2" id="KW-0663">Pyridoxal phosphate</keyword>
<dbReference type="InterPro" id="IPR000653">
    <property type="entry name" value="DegT/StrS_aminotransferase"/>
</dbReference>